<organism evidence="24 25">
    <name type="scientific">Plasmodiophora brassicae</name>
    <name type="common">Clubroot disease agent</name>
    <dbReference type="NCBI Taxonomy" id="37360"/>
    <lineage>
        <taxon>Eukaryota</taxon>
        <taxon>Sar</taxon>
        <taxon>Rhizaria</taxon>
        <taxon>Endomyxa</taxon>
        <taxon>Phytomyxea</taxon>
        <taxon>Plasmodiophorida</taxon>
        <taxon>Plasmodiophoridae</taxon>
        <taxon>Plasmodiophora</taxon>
    </lineage>
</organism>
<keyword evidence="17 20" id="KW-0539">Nucleus</keyword>
<evidence type="ECO:0000256" key="10">
    <source>
        <dbReference type="ARBA" id="ARBA00022801"/>
    </source>
</evidence>
<keyword evidence="11 20" id="KW-0347">Helicase</keyword>
<comment type="catalytic activity">
    <reaction evidence="19 20">
        <text>ATP + H2O = ADP + phosphate + H(+)</text>
        <dbReference type="Rhea" id="RHEA:13065"/>
        <dbReference type="ChEBI" id="CHEBI:15377"/>
        <dbReference type="ChEBI" id="CHEBI:15378"/>
        <dbReference type="ChEBI" id="CHEBI:30616"/>
        <dbReference type="ChEBI" id="CHEBI:43474"/>
        <dbReference type="ChEBI" id="CHEBI:456216"/>
        <dbReference type="EC" id="3.6.4.12"/>
    </reaction>
</comment>
<evidence type="ECO:0000313" key="24">
    <source>
        <dbReference type="EMBL" id="CEP02541.1"/>
    </source>
</evidence>
<dbReference type="GO" id="GO:0051539">
    <property type="term" value="F:4 iron, 4 sulfur cluster binding"/>
    <property type="evidence" value="ECO:0007669"/>
    <property type="project" value="UniProtKB-UniRule"/>
</dbReference>
<sequence>MGLLDAEFDAALVALGDLELPAPCTRFLVLEAGVDSAGTVLRLFHEGHGAERVCRVRGDWRECFIDVGDYVNVIGEAGSDGEYVVDNENNMIIVHPDRLVSGTRVGSSVACMRRAVLSERVNAPSSSVKAIRGTLAHQLFQACLRSGNFSERFARDQVADVVRDAYLDLILFEETEQDTVHYLTSLIPQLQAWSSTFCGRAASADSEVHFADKRVSTRIVDVLDIEDQVLAPRYGLQGKIDATVRAECRELGPLSAAVPRVLPLELKTGKPRTADNAQLSLYTLLLSERYSPERVESGLLLYLTAQSVAMKGASRTGLVCSSVRMTRLVGIVHRHGELRQLIIKRNIIASYAVGSEMHGRSGALPALIDNDHYCRNCFQADSCMLFRKAYESSDDRDPHPLDDIVGHLNENHMRYFRFWNQMIDLDSREARQRQSRIWTETSATCQAHGRCVSNVCLDSEQVIGEMFFCTFKASLDSTTNFTSLYFEEGDKVAISTEDGQVGIATGFVVNVDERSVVVRIYNRRLSVRFQHCRFRIDKDEYISRYANLRGNLVALCAQAPDSDRLRDLIVDLRSPLFDIERDLSVSDDDLRAAYFNDLNEDQRKAVRHVMATQDYALILGFPGTGKTTLIVFLVRLMVFLGQPVLLCCHTNTSLDNILQKLVPIGVPFIRLGIMNRIQRSLHDHTLEEQRFQSLQEAREFCASQPVVGCTCLGASQTMLGRRRFDWVICDEASQATEIAMLAPLRLGKRFVLVGDHYQLPPLVRDPVAKRSGMDTSLFLRLSEAHPHAVVQLKSQYRMNEAILSLSNSLIYSNALVCGTDKVASARLHLPAPKRLPRVTVPGATFDWLGRALDPERPVLFLNTDAVPAPDGHRGEQNETEAELVLALLDALSGAGVPGSHIGVISPYRSQLQLLRRRLGARRGDVEVESVDKFQGRDKDVIIMSLVRSNPKNRVGELLQDWRRINVALTRSRYKLVLVGSQTTLRHSPIMAALIDVIHRQHTVVDLPARAHLFYRQEEADEGAGAAVPQAKRLRLGPPGDG</sequence>
<evidence type="ECO:0000256" key="14">
    <source>
        <dbReference type="ARBA" id="ARBA00023014"/>
    </source>
</evidence>
<dbReference type="Gene3D" id="3.90.320.10">
    <property type="match status" value="1"/>
</dbReference>
<evidence type="ECO:0000256" key="17">
    <source>
        <dbReference type="ARBA" id="ARBA00023242"/>
    </source>
</evidence>
<dbReference type="STRING" id="37360.A0A0G4J5G1"/>
<evidence type="ECO:0000313" key="25">
    <source>
        <dbReference type="Proteomes" id="UP000039324"/>
    </source>
</evidence>
<dbReference type="Proteomes" id="UP000039324">
    <property type="component" value="Unassembled WGS sequence"/>
</dbReference>
<dbReference type="GO" id="GO:0016887">
    <property type="term" value="F:ATP hydrolysis activity"/>
    <property type="evidence" value="ECO:0007669"/>
    <property type="project" value="RHEA"/>
</dbReference>
<dbReference type="GO" id="GO:0005524">
    <property type="term" value="F:ATP binding"/>
    <property type="evidence" value="ECO:0007669"/>
    <property type="project" value="UniProtKB-UniRule"/>
</dbReference>
<evidence type="ECO:0000256" key="5">
    <source>
        <dbReference type="ARBA" id="ARBA00022722"/>
    </source>
</evidence>
<dbReference type="EC" id="3.1.-.-" evidence="20"/>
<feature type="domain" description="DNA replication factor Dna2 N-terminal" evidence="21">
    <location>
        <begin position="47"/>
        <end position="246"/>
    </location>
</feature>
<keyword evidence="5 20" id="KW-0540">Nuclease</keyword>
<evidence type="ECO:0000256" key="20">
    <source>
        <dbReference type="RuleBase" id="RU367041"/>
    </source>
</evidence>
<dbReference type="PANTHER" id="PTHR10887:SF433">
    <property type="entry name" value="DNA REPLICATION ATP-DEPENDENT HELICASE_NUCLEASE DNA2"/>
    <property type="match status" value="1"/>
</dbReference>
<evidence type="ECO:0000256" key="9">
    <source>
        <dbReference type="ARBA" id="ARBA00022763"/>
    </source>
</evidence>
<keyword evidence="20" id="KW-0158">Chromosome</keyword>
<dbReference type="GO" id="GO:0003677">
    <property type="term" value="F:DNA binding"/>
    <property type="evidence" value="ECO:0007669"/>
    <property type="project" value="UniProtKB-UniRule"/>
</dbReference>
<dbReference type="OMA" id="NYCEAAI"/>
<dbReference type="InterPro" id="IPR045055">
    <property type="entry name" value="DNA2/NAM7-like"/>
</dbReference>
<dbReference type="InterPro" id="IPR041679">
    <property type="entry name" value="DNA2/NAM7-like_C"/>
</dbReference>
<dbReference type="GO" id="GO:0017116">
    <property type="term" value="F:single-stranded DNA helicase activity"/>
    <property type="evidence" value="ECO:0007669"/>
    <property type="project" value="UniProtKB-UniRule"/>
</dbReference>
<evidence type="ECO:0000259" key="21">
    <source>
        <dbReference type="Pfam" id="PF08696"/>
    </source>
</evidence>
<dbReference type="InterPro" id="IPR041677">
    <property type="entry name" value="DNA2/NAM7_AAA_11"/>
</dbReference>
<keyword evidence="8" id="KW-0255">Endonuclease</keyword>
<evidence type="ECO:0000256" key="1">
    <source>
        <dbReference type="ARBA" id="ARBA00001966"/>
    </source>
</evidence>
<keyword evidence="9 20" id="KW-0227">DNA damage</keyword>
<dbReference type="GO" id="GO:0005694">
    <property type="term" value="C:chromosome"/>
    <property type="evidence" value="ECO:0007669"/>
    <property type="project" value="UniProtKB-SubCell"/>
</dbReference>
<dbReference type="InterPro" id="IPR047187">
    <property type="entry name" value="SF1_C_Upf1"/>
</dbReference>
<dbReference type="PANTHER" id="PTHR10887">
    <property type="entry name" value="DNA2/NAM7 HELICASE FAMILY"/>
    <property type="match status" value="1"/>
</dbReference>
<dbReference type="GO" id="GO:0046872">
    <property type="term" value="F:metal ion binding"/>
    <property type="evidence" value="ECO:0007669"/>
    <property type="project" value="UniProtKB-UniRule"/>
</dbReference>
<protein>
    <recommendedName>
        <fullName evidence="20">DNA replication ATP-dependent helicase/nuclease</fullName>
        <ecNumber evidence="20">3.1.-.-</ecNumber>
        <ecNumber evidence="20">3.6.4.12</ecNumber>
    </recommendedName>
</protein>
<dbReference type="Pfam" id="PF08696">
    <property type="entry name" value="Dna2"/>
    <property type="match status" value="1"/>
</dbReference>
<dbReference type="GO" id="GO:0006281">
    <property type="term" value="P:DNA repair"/>
    <property type="evidence" value="ECO:0007669"/>
    <property type="project" value="UniProtKB-KW"/>
</dbReference>
<dbReference type="GO" id="GO:0071932">
    <property type="term" value="P:replication fork reversal"/>
    <property type="evidence" value="ECO:0007669"/>
    <property type="project" value="TreeGrafter"/>
</dbReference>
<evidence type="ECO:0000256" key="7">
    <source>
        <dbReference type="ARBA" id="ARBA00022741"/>
    </source>
</evidence>
<dbReference type="GO" id="GO:0033567">
    <property type="term" value="P:DNA replication, Okazaki fragment processing"/>
    <property type="evidence" value="ECO:0007669"/>
    <property type="project" value="UniProtKB-UniRule"/>
</dbReference>
<dbReference type="GO" id="GO:0005634">
    <property type="term" value="C:nucleus"/>
    <property type="evidence" value="ECO:0007669"/>
    <property type="project" value="UniProtKB-SubCell"/>
</dbReference>
<dbReference type="SUPFAM" id="SSF52540">
    <property type="entry name" value="P-loop containing nucleoside triphosphate hydrolases"/>
    <property type="match status" value="1"/>
</dbReference>
<keyword evidence="6 20" id="KW-0479">Metal-binding</keyword>
<keyword evidence="25" id="KW-1185">Reference proteome</keyword>
<dbReference type="InterPro" id="IPR014808">
    <property type="entry name" value="DNA_replication_fac_Dna2_N"/>
</dbReference>
<evidence type="ECO:0000259" key="23">
    <source>
        <dbReference type="Pfam" id="PF13087"/>
    </source>
</evidence>
<name>A0A0G4J5G1_PLABS</name>
<comment type="subcellular location">
    <subcellularLocation>
        <location evidence="20">Nucleus</location>
    </subcellularLocation>
    <subcellularLocation>
        <location evidence="20">Chromosome</location>
    </subcellularLocation>
</comment>
<dbReference type="Pfam" id="PF13086">
    <property type="entry name" value="AAA_11"/>
    <property type="match status" value="1"/>
</dbReference>
<comment type="function">
    <text evidence="20">Key enzyme involved in DNA replication and DNA repair. Involved in Okazaki fragments processing by cleaving long flaps that escape FEN1: flaps that are longer than 27 nucleotides are coated by replication protein A complex (RPA), leading to recruit DNA2 which cleaves the flap until it is too short to bind RPA and becomes a substrate for FEN1. Also involved in 5'-end resection of DNA during double-strand break (DSB) repair by mediating the cleavage of 5'-ssDNA.</text>
</comment>
<evidence type="ECO:0000256" key="13">
    <source>
        <dbReference type="ARBA" id="ARBA00023004"/>
    </source>
</evidence>
<feature type="domain" description="DNA2/NAM7 helicase helicase" evidence="22">
    <location>
        <begin position="697"/>
        <end position="763"/>
    </location>
</feature>
<keyword evidence="14 20" id="KW-0411">Iron-sulfur</keyword>
<evidence type="ECO:0000256" key="15">
    <source>
        <dbReference type="ARBA" id="ARBA00023125"/>
    </source>
</evidence>
<keyword evidence="4 20" id="KW-0235">DNA replication</keyword>
<dbReference type="EMBL" id="CDSF01000131">
    <property type="protein sequence ID" value="CEP02541.1"/>
    <property type="molecule type" value="Genomic_DNA"/>
</dbReference>
<evidence type="ECO:0000256" key="3">
    <source>
        <dbReference type="ARBA" id="ARBA00022485"/>
    </source>
</evidence>
<dbReference type="Gene3D" id="3.40.50.300">
    <property type="entry name" value="P-loop containing nucleotide triphosphate hydrolases"/>
    <property type="match status" value="3"/>
</dbReference>
<keyword evidence="3 20" id="KW-0004">4Fe-4S</keyword>
<proteinExistence type="inferred from homology"/>
<evidence type="ECO:0000256" key="6">
    <source>
        <dbReference type="ARBA" id="ARBA00022723"/>
    </source>
</evidence>
<dbReference type="GO" id="GO:0017108">
    <property type="term" value="F:5'-flap endonuclease activity"/>
    <property type="evidence" value="ECO:0007669"/>
    <property type="project" value="UniProtKB-UniRule"/>
</dbReference>
<evidence type="ECO:0000256" key="19">
    <source>
        <dbReference type="ARBA" id="ARBA00047995"/>
    </source>
</evidence>
<dbReference type="Pfam" id="PF13087">
    <property type="entry name" value="AAA_12"/>
    <property type="match status" value="1"/>
</dbReference>
<keyword evidence="10 20" id="KW-0378">Hydrolase</keyword>
<dbReference type="InterPro" id="IPR011604">
    <property type="entry name" value="PDDEXK-like_dom_sf"/>
</dbReference>
<dbReference type="InterPro" id="IPR026851">
    <property type="entry name" value="Dna2/JHS1_DEXXQ-box"/>
</dbReference>
<evidence type="ECO:0000256" key="12">
    <source>
        <dbReference type="ARBA" id="ARBA00022840"/>
    </source>
</evidence>
<dbReference type="OrthoDB" id="306218at2759"/>
<dbReference type="CDD" id="cd18808">
    <property type="entry name" value="SF1_C_Upf1"/>
    <property type="match status" value="1"/>
</dbReference>
<evidence type="ECO:0000256" key="18">
    <source>
        <dbReference type="ARBA" id="ARBA00023268"/>
    </source>
</evidence>
<evidence type="ECO:0000256" key="4">
    <source>
        <dbReference type="ARBA" id="ARBA00022705"/>
    </source>
</evidence>
<reference evidence="24 25" key="1">
    <citation type="submission" date="2015-02" db="EMBL/GenBank/DDBJ databases">
        <authorList>
            <person name="Chooi Y.-H."/>
        </authorList>
    </citation>
    <scope>NUCLEOTIDE SEQUENCE [LARGE SCALE GENOMIC DNA]</scope>
    <source>
        <strain evidence="24">E3</strain>
    </source>
</reference>
<keyword evidence="15 20" id="KW-0238">DNA-binding</keyword>
<dbReference type="AlphaFoldDB" id="A0A0G4J5G1"/>
<comment type="cofactor">
    <cofactor evidence="1">
        <name>[4Fe-4S] cluster</name>
        <dbReference type="ChEBI" id="CHEBI:49883"/>
    </cofactor>
</comment>
<feature type="domain" description="DNA2/NAM7 helicase-like C-terminal" evidence="23">
    <location>
        <begin position="773"/>
        <end position="981"/>
    </location>
</feature>
<keyword evidence="16 20" id="KW-0234">DNA repair</keyword>
<evidence type="ECO:0000256" key="11">
    <source>
        <dbReference type="ARBA" id="ARBA00022806"/>
    </source>
</evidence>
<evidence type="ECO:0000259" key="22">
    <source>
        <dbReference type="Pfam" id="PF13086"/>
    </source>
</evidence>
<dbReference type="InterPro" id="IPR027417">
    <property type="entry name" value="P-loop_NTPase"/>
</dbReference>
<keyword evidence="13 20" id="KW-0408">Iron</keyword>
<dbReference type="GO" id="GO:0005737">
    <property type="term" value="C:cytoplasm"/>
    <property type="evidence" value="ECO:0007669"/>
    <property type="project" value="TreeGrafter"/>
</dbReference>
<evidence type="ECO:0000256" key="8">
    <source>
        <dbReference type="ARBA" id="ARBA00022759"/>
    </source>
</evidence>
<dbReference type="CDD" id="cd18041">
    <property type="entry name" value="DEXXQc_DNA2"/>
    <property type="match status" value="1"/>
</dbReference>
<evidence type="ECO:0000256" key="2">
    <source>
        <dbReference type="ARBA" id="ARBA00007913"/>
    </source>
</evidence>
<keyword evidence="18 20" id="KW-0511">Multifunctional enzyme</keyword>
<gene>
    <name evidence="24" type="ORF">PBRA_009125</name>
</gene>
<keyword evidence="12 20" id="KW-0067">ATP-binding</keyword>
<dbReference type="FunFam" id="3.40.50.300:FF:000789">
    <property type="entry name" value="DNA replication ATP-dependent helicase/nuclease DNA2"/>
    <property type="match status" value="1"/>
</dbReference>
<evidence type="ECO:0000256" key="16">
    <source>
        <dbReference type="ARBA" id="ARBA00023204"/>
    </source>
</evidence>
<dbReference type="EC" id="3.6.4.12" evidence="20"/>
<accession>A0A0G4J5G1</accession>
<keyword evidence="7 20" id="KW-0547">Nucleotide-binding</keyword>
<comment type="similarity">
    <text evidence="2 20">Belongs to the DNA2/NAM7 helicase family.</text>
</comment>